<evidence type="ECO:0000313" key="2">
    <source>
        <dbReference type="Proteomes" id="UP000017944"/>
    </source>
</evidence>
<protein>
    <submittedName>
        <fullName evidence="1">Transposase</fullName>
    </submittedName>
</protein>
<dbReference type="AlphaFoldDB" id="A0A090N939"/>
<proteinExistence type="predicted"/>
<organism evidence="1 2">
    <name type="scientific">Shigella dysenteriae WRSd3</name>
    <dbReference type="NCBI Taxonomy" id="1401327"/>
    <lineage>
        <taxon>Bacteria</taxon>
        <taxon>Pseudomonadati</taxon>
        <taxon>Pseudomonadota</taxon>
        <taxon>Gammaproteobacteria</taxon>
        <taxon>Enterobacterales</taxon>
        <taxon>Enterobacteriaceae</taxon>
        <taxon>Shigella</taxon>
    </lineage>
</organism>
<evidence type="ECO:0000313" key="1">
    <source>
        <dbReference type="EMBL" id="ESU75942.1"/>
    </source>
</evidence>
<name>A0A090N939_SHIDY</name>
<geneLocation type="plasmid" evidence="1">
    <name>unnamed</name>
</geneLocation>
<dbReference type="PATRIC" id="fig|1401327.3.peg.4388"/>
<keyword evidence="1" id="KW-0614">Plasmid</keyword>
<dbReference type="EMBL" id="AXUT01000778">
    <property type="protein sequence ID" value="ESU75942.1"/>
    <property type="molecule type" value="Genomic_DNA"/>
</dbReference>
<gene>
    <name evidence="1" type="ORF">WRSd3_p00094</name>
</gene>
<sequence>MIWQPEFTDKTLSRKPGAVHAVRQQRSKALLNVAE</sequence>
<dbReference type="Proteomes" id="UP000017944">
    <property type="component" value="Unassembled WGS sequence"/>
</dbReference>
<reference evidence="1 2" key="1">
    <citation type="submission" date="2013-10" db="EMBL/GenBank/DDBJ databases">
        <title>Draft genomes and the virulence plasmids of Sd1617 vaccine constructs: WRSd3 and WRSd5.</title>
        <authorList>
            <person name="Aksomboon Vongsawan A."/>
            <person name="Venkatesan M.M."/>
            <person name="Vaisvil B."/>
            <person name="Emel G."/>
            <person name="Kepatral V."/>
            <person name="Sethabutr O."/>
            <person name="Serichantalergs O."/>
            <person name="Mason C."/>
        </authorList>
    </citation>
    <scope>NUCLEOTIDE SEQUENCE [LARGE SCALE GENOMIC DNA]</scope>
    <source>
        <strain evidence="1 2">WRSd3</strain>
        <plasmid evidence="1">unnamed</plasmid>
    </source>
</reference>
<comment type="caution">
    <text evidence="1">The sequence shown here is derived from an EMBL/GenBank/DDBJ whole genome shotgun (WGS) entry which is preliminary data.</text>
</comment>
<accession>A0A090N939</accession>